<sequence length="945" mass="100873">MPAASVPASGGPPWRPLGQGATWAAVAACLVLAVLVGWVVQQRQSERLQQEVQRDADQLVDQVHALSSDGRAMGGVQLLGLVDIHIRQLLEGETTAQDAELQAMLAAVIGEYGADNALVLDRHGRTVAYRAQDGSGRGLGRDLSVRPYFRRAMAGTPNLYPAVGKNTGERGIYLAAPVRGQLDPQAEPVGVAVVKIGMERIDAQLGRYAHTALLVSPEGVVFGGNRSQWLLHTLAPIGAADRAQLARDERYGDLFAKGVPPALPLALGVGGERLDGERVERAFTTLDWPAARRDWQLVVLRPLTPAEQGGTALAAAVAALAASLGLAAAGLRRRARQARRAWEHGQAEAAVARELAFQQRLIDALPNPLFLKDAEGRYTTLNQAFEAAYGVRREDIIGRTVLELPLLDANTREEAHRRDMEVVHSGGRIQHALESHWADGRVHQTLFWGQGLRALDGGTAGMVGVLLDISEEAQARAALRERERLLRDLLESAPGAVVAADGSGGVLFHNRNALEMFGVDAATLAAQGMQARYADPSQRAALMEHLWRDGFARASELEMVRGDGDRFWAQLSFTRGSFGGQPDVAFGWCVDITERKRTAQAMQAARDAAEAAVAARSDFLANMSHEIRTPLNTIIGQAHLALQGELSASQRVHVHKVHGAAQALLAIANDVLDFSQTESGRLVLQEADFDLDALLARLASRHGPQADDKGLALRLDVDEAVPRQLCGDVQRLEQVLGQLLGNALKFTAQGEVVLQCGYRPTESGGVVLEIAVRDTGIGIAPEQLGPLFQPFRQVDGSSTRRFGGIGLGLALCKRLADAAGGAIAAQSALGAGTCIRLAWPCRAGSGRCQPEAAPAPAASAWTSGGVAALTDAQARSGLALLCEMLESMDGSTGTQLQAMRPWLQLQLPPAQLHKLVRLVQHYDLEDALALLRGSPALAPWLPEAA</sequence>
<evidence type="ECO:0000256" key="2">
    <source>
        <dbReference type="ARBA" id="ARBA00004651"/>
    </source>
</evidence>
<comment type="function">
    <text evidence="15">Member of the two-component regulatory system BvgS/BvgA. Phosphorylates BvgA via a four-step phosphorelay in response to environmental signals.</text>
</comment>
<dbReference type="Gene3D" id="1.10.287.130">
    <property type="match status" value="1"/>
</dbReference>
<keyword evidence="17" id="KW-0472">Membrane</keyword>
<dbReference type="Pfam" id="PF02518">
    <property type="entry name" value="HATPase_c"/>
    <property type="match status" value="1"/>
</dbReference>
<feature type="domain" description="PAS" evidence="19">
    <location>
        <begin position="354"/>
        <end position="436"/>
    </location>
</feature>
<dbReference type="Pfam" id="PF13426">
    <property type="entry name" value="PAS_9"/>
    <property type="match status" value="1"/>
</dbReference>
<evidence type="ECO:0000256" key="14">
    <source>
        <dbReference type="ARBA" id="ARBA00023026"/>
    </source>
</evidence>
<keyword evidence="8" id="KW-0732">Signal</keyword>
<keyword evidence="14" id="KW-0843">Virulence</keyword>
<dbReference type="InterPro" id="IPR013656">
    <property type="entry name" value="PAS_4"/>
</dbReference>
<dbReference type="PANTHER" id="PTHR43047:SF64">
    <property type="entry name" value="HISTIDINE KINASE CONTAINING CHEY-HOMOLOGOUS RECEIVER DOMAIN AND PAS DOMAIN-RELATED"/>
    <property type="match status" value="1"/>
</dbReference>
<comment type="caution">
    <text evidence="21">The sequence shown here is derived from an EMBL/GenBank/DDBJ whole genome shotgun (WGS) entry which is preliminary data.</text>
</comment>
<keyword evidence="5" id="KW-0597">Phosphoprotein</keyword>
<dbReference type="InterPro" id="IPR004358">
    <property type="entry name" value="Sig_transdc_His_kin-like_C"/>
</dbReference>
<dbReference type="PRINTS" id="PR00344">
    <property type="entry name" value="BCTRLSENSOR"/>
</dbReference>
<feature type="transmembrane region" description="Helical" evidence="17">
    <location>
        <begin position="20"/>
        <end position="40"/>
    </location>
</feature>
<dbReference type="RefSeq" id="WP_114472576.1">
    <property type="nucleotide sequence ID" value="NZ_QPJK01000017.1"/>
</dbReference>
<feature type="domain" description="PAC" evidence="20">
    <location>
        <begin position="427"/>
        <end position="481"/>
    </location>
</feature>
<evidence type="ECO:0000256" key="3">
    <source>
        <dbReference type="ARBA" id="ARBA00012438"/>
    </source>
</evidence>
<evidence type="ECO:0000256" key="16">
    <source>
        <dbReference type="ARBA" id="ARBA00070152"/>
    </source>
</evidence>
<evidence type="ECO:0000256" key="9">
    <source>
        <dbReference type="ARBA" id="ARBA00022741"/>
    </source>
</evidence>
<evidence type="ECO:0000256" key="10">
    <source>
        <dbReference type="ARBA" id="ARBA00022777"/>
    </source>
</evidence>
<keyword evidence="4" id="KW-1003">Cell membrane</keyword>
<feature type="domain" description="PAC" evidence="20">
    <location>
        <begin position="553"/>
        <end position="604"/>
    </location>
</feature>
<evidence type="ECO:0000256" key="17">
    <source>
        <dbReference type="SAM" id="Phobius"/>
    </source>
</evidence>
<protein>
    <recommendedName>
        <fullName evidence="16">Virulence sensor protein BvgS</fullName>
        <ecNumber evidence="3">2.7.13.3</ecNumber>
    </recommendedName>
</protein>
<dbReference type="GO" id="GO:0005886">
    <property type="term" value="C:plasma membrane"/>
    <property type="evidence" value="ECO:0007669"/>
    <property type="project" value="UniProtKB-SubCell"/>
</dbReference>
<keyword evidence="12 17" id="KW-1133">Transmembrane helix</keyword>
<evidence type="ECO:0000313" key="21">
    <source>
        <dbReference type="EMBL" id="RCW63869.1"/>
    </source>
</evidence>
<evidence type="ECO:0000256" key="15">
    <source>
        <dbReference type="ARBA" id="ARBA00058004"/>
    </source>
</evidence>
<dbReference type="CDD" id="cd00130">
    <property type="entry name" value="PAS"/>
    <property type="match status" value="2"/>
</dbReference>
<name>A0A368X843_9BURK</name>
<dbReference type="InterPro" id="IPR000014">
    <property type="entry name" value="PAS"/>
</dbReference>
<dbReference type="Proteomes" id="UP000252884">
    <property type="component" value="Unassembled WGS sequence"/>
</dbReference>
<evidence type="ECO:0000256" key="11">
    <source>
        <dbReference type="ARBA" id="ARBA00022840"/>
    </source>
</evidence>
<dbReference type="AlphaFoldDB" id="A0A368X843"/>
<keyword evidence="11" id="KW-0067">ATP-binding</keyword>
<dbReference type="InterPro" id="IPR036890">
    <property type="entry name" value="HATPase_C_sf"/>
</dbReference>
<evidence type="ECO:0000256" key="1">
    <source>
        <dbReference type="ARBA" id="ARBA00000085"/>
    </source>
</evidence>
<evidence type="ECO:0000256" key="12">
    <source>
        <dbReference type="ARBA" id="ARBA00022989"/>
    </source>
</evidence>
<dbReference type="SUPFAM" id="SSF47384">
    <property type="entry name" value="Homodimeric domain of signal transducing histidine kinase"/>
    <property type="match status" value="1"/>
</dbReference>
<dbReference type="InterPro" id="IPR003594">
    <property type="entry name" value="HATPase_dom"/>
</dbReference>
<dbReference type="SMART" id="SM00388">
    <property type="entry name" value="HisKA"/>
    <property type="match status" value="1"/>
</dbReference>
<dbReference type="Gene3D" id="3.30.450.20">
    <property type="entry name" value="PAS domain"/>
    <property type="match status" value="4"/>
</dbReference>
<evidence type="ECO:0000256" key="8">
    <source>
        <dbReference type="ARBA" id="ARBA00022729"/>
    </source>
</evidence>
<comment type="catalytic activity">
    <reaction evidence="1">
        <text>ATP + protein L-histidine = ADP + protein N-phospho-L-histidine.</text>
        <dbReference type="EC" id="2.7.13.3"/>
    </reaction>
</comment>
<reference evidence="21 22" key="1">
    <citation type="submission" date="2018-07" db="EMBL/GenBank/DDBJ databases">
        <title>Genomic Encyclopedia of Type Strains, Phase IV (KMG-IV): sequencing the most valuable type-strain genomes for metagenomic binning, comparative biology and taxonomic classification.</title>
        <authorList>
            <person name="Goeker M."/>
        </authorList>
    </citation>
    <scope>NUCLEOTIDE SEQUENCE [LARGE SCALE GENOMIC DNA]</scope>
    <source>
        <strain evidence="21 22">DSM 21634</strain>
    </source>
</reference>
<dbReference type="EC" id="2.7.13.3" evidence="3"/>
<evidence type="ECO:0000256" key="6">
    <source>
        <dbReference type="ARBA" id="ARBA00022679"/>
    </source>
</evidence>
<dbReference type="InterPro" id="IPR005467">
    <property type="entry name" value="His_kinase_dom"/>
</dbReference>
<dbReference type="GO" id="GO:0000155">
    <property type="term" value="F:phosphorelay sensor kinase activity"/>
    <property type="evidence" value="ECO:0007669"/>
    <property type="project" value="InterPro"/>
</dbReference>
<evidence type="ECO:0000313" key="22">
    <source>
        <dbReference type="Proteomes" id="UP000252884"/>
    </source>
</evidence>
<dbReference type="PROSITE" id="PS50112">
    <property type="entry name" value="PAS"/>
    <property type="match status" value="2"/>
</dbReference>
<dbReference type="InterPro" id="IPR000700">
    <property type="entry name" value="PAS-assoc_C"/>
</dbReference>
<feature type="domain" description="PAS" evidence="19">
    <location>
        <begin position="482"/>
        <end position="546"/>
    </location>
</feature>
<comment type="subcellular location">
    <subcellularLocation>
        <location evidence="2">Cell membrane</location>
        <topology evidence="2">Multi-pass membrane protein</topology>
    </subcellularLocation>
</comment>
<dbReference type="CDD" id="cd00082">
    <property type="entry name" value="HisKA"/>
    <property type="match status" value="1"/>
</dbReference>
<evidence type="ECO:0000256" key="5">
    <source>
        <dbReference type="ARBA" id="ARBA00022553"/>
    </source>
</evidence>
<dbReference type="InterPro" id="IPR036097">
    <property type="entry name" value="HisK_dim/P_sf"/>
</dbReference>
<dbReference type="PROSITE" id="PS50109">
    <property type="entry name" value="HIS_KIN"/>
    <property type="match status" value="1"/>
</dbReference>
<dbReference type="SUPFAM" id="SSF55785">
    <property type="entry name" value="PYP-like sensor domain (PAS domain)"/>
    <property type="match status" value="2"/>
</dbReference>
<keyword evidence="7 17" id="KW-0812">Transmembrane</keyword>
<accession>A0A368X843</accession>
<dbReference type="PROSITE" id="PS50113">
    <property type="entry name" value="PAC"/>
    <property type="match status" value="2"/>
</dbReference>
<dbReference type="SUPFAM" id="SSF103190">
    <property type="entry name" value="Sensory domain-like"/>
    <property type="match status" value="1"/>
</dbReference>
<dbReference type="SMART" id="SM00387">
    <property type="entry name" value="HATPase_c"/>
    <property type="match status" value="1"/>
</dbReference>
<dbReference type="Pfam" id="PF00512">
    <property type="entry name" value="HisKA"/>
    <property type="match status" value="1"/>
</dbReference>
<dbReference type="InterPro" id="IPR003661">
    <property type="entry name" value="HisK_dim/P_dom"/>
</dbReference>
<dbReference type="Gene3D" id="3.30.565.10">
    <property type="entry name" value="Histidine kinase-like ATPase, C-terminal domain"/>
    <property type="match status" value="1"/>
</dbReference>
<proteinExistence type="predicted"/>
<keyword evidence="6" id="KW-0808">Transferase</keyword>
<dbReference type="NCBIfam" id="TIGR00229">
    <property type="entry name" value="sensory_box"/>
    <property type="match status" value="2"/>
</dbReference>
<gene>
    <name evidence="21" type="ORF">DES41_11789</name>
</gene>
<dbReference type="SUPFAM" id="SSF55874">
    <property type="entry name" value="ATPase domain of HSP90 chaperone/DNA topoisomerase II/histidine kinase"/>
    <property type="match status" value="1"/>
</dbReference>
<evidence type="ECO:0000256" key="4">
    <source>
        <dbReference type="ARBA" id="ARBA00022475"/>
    </source>
</evidence>
<organism evidence="21 22">
    <name type="scientific">Pseudorhodoferax soli</name>
    <dbReference type="NCBI Taxonomy" id="545864"/>
    <lineage>
        <taxon>Bacteria</taxon>
        <taxon>Pseudomonadati</taxon>
        <taxon>Pseudomonadota</taxon>
        <taxon>Betaproteobacteria</taxon>
        <taxon>Burkholderiales</taxon>
        <taxon>Comamonadaceae</taxon>
    </lineage>
</organism>
<evidence type="ECO:0000259" key="20">
    <source>
        <dbReference type="PROSITE" id="PS50113"/>
    </source>
</evidence>
<keyword evidence="22" id="KW-1185">Reference proteome</keyword>
<evidence type="ECO:0000259" key="18">
    <source>
        <dbReference type="PROSITE" id="PS50109"/>
    </source>
</evidence>
<dbReference type="PANTHER" id="PTHR43047">
    <property type="entry name" value="TWO-COMPONENT HISTIDINE PROTEIN KINASE"/>
    <property type="match status" value="1"/>
</dbReference>
<evidence type="ECO:0000256" key="13">
    <source>
        <dbReference type="ARBA" id="ARBA00023012"/>
    </source>
</evidence>
<dbReference type="CDD" id="cd12914">
    <property type="entry name" value="PDC1_DGC_like"/>
    <property type="match status" value="1"/>
</dbReference>
<dbReference type="CDD" id="cd16922">
    <property type="entry name" value="HATPase_EvgS-ArcB-TorS-like"/>
    <property type="match status" value="1"/>
</dbReference>
<feature type="domain" description="Histidine kinase" evidence="18">
    <location>
        <begin position="622"/>
        <end position="843"/>
    </location>
</feature>
<evidence type="ECO:0000259" key="19">
    <source>
        <dbReference type="PROSITE" id="PS50112"/>
    </source>
</evidence>
<dbReference type="FunFam" id="3.30.565.10:FF:000010">
    <property type="entry name" value="Sensor histidine kinase RcsC"/>
    <property type="match status" value="1"/>
</dbReference>
<dbReference type="InterPro" id="IPR035965">
    <property type="entry name" value="PAS-like_dom_sf"/>
</dbReference>
<dbReference type="OrthoDB" id="8866757at2"/>
<dbReference type="Pfam" id="PF08448">
    <property type="entry name" value="PAS_4"/>
    <property type="match status" value="1"/>
</dbReference>
<keyword evidence="13" id="KW-0902">Two-component regulatory system</keyword>
<feature type="transmembrane region" description="Helical" evidence="17">
    <location>
        <begin position="311"/>
        <end position="331"/>
    </location>
</feature>
<dbReference type="EMBL" id="QPJK01000017">
    <property type="protein sequence ID" value="RCW63869.1"/>
    <property type="molecule type" value="Genomic_DNA"/>
</dbReference>
<dbReference type="InterPro" id="IPR029151">
    <property type="entry name" value="Sensor-like_sf"/>
</dbReference>
<keyword evidence="9" id="KW-0547">Nucleotide-binding</keyword>
<dbReference type="GO" id="GO:0005524">
    <property type="term" value="F:ATP binding"/>
    <property type="evidence" value="ECO:0007669"/>
    <property type="project" value="UniProtKB-KW"/>
</dbReference>
<evidence type="ECO:0000256" key="7">
    <source>
        <dbReference type="ARBA" id="ARBA00022692"/>
    </source>
</evidence>
<dbReference type="SMART" id="SM00091">
    <property type="entry name" value="PAS"/>
    <property type="match status" value="2"/>
</dbReference>
<keyword evidence="10" id="KW-0418">Kinase</keyword>